<dbReference type="Proteomes" id="UP000026739">
    <property type="component" value="Unassembled WGS sequence"/>
</dbReference>
<accession>A0A059KYY5</accession>
<reference evidence="1 2" key="1">
    <citation type="submission" date="2013-12" db="EMBL/GenBank/DDBJ databases">
        <authorList>
            <person name="Formusa P.A."/>
            <person name="Habash M."/>
            <person name="Lee H."/>
            <person name="Trevors J.T."/>
        </authorList>
    </citation>
    <scope>NUCLEOTIDE SEQUENCE [LARGE SCALE GENOMIC DNA]</scope>
    <source>
        <strain evidence="1 2">PD30</strain>
    </source>
</reference>
<comment type="caution">
    <text evidence="1">The sequence shown here is derived from an EMBL/GenBank/DDBJ whole genome shotgun (WGS) entry which is preliminary data.</text>
</comment>
<evidence type="ECO:0008006" key="3">
    <source>
        <dbReference type="Google" id="ProtNLM"/>
    </source>
</evidence>
<evidence type="ECO:0000313" key="2">
    <source>
        <dbReference type="Proteomes" id="UP000026739"/>
    </source>
</evidence>
<dbReference type="eggNOG" id="ENOG5032RH6">
    <property type="taxonomic scope" value="Bacteria"/>
</dbReference>
<protein>
    <recommendedName>
        <fullName evidence="3">DUF1120 domain-containing protein</fullName>
    </recommendedName>
</protein>
<dbReference type="AlphaFoldDB" id="A0A059KYY5"/>
<evidence type="ECO:0000313" key="1">
    <source>
        <dbReference type="EMBL" id="KDD67298.1"/>
    </source>
</evidence>
<organism evidence="1 2">
    <name type="scientific">Pseudomonas mandelii PD30</name>
    <dbReference type="NCBI Taxonomy" id="1419583"/>
    <lineage>
        <taxon>Bacteria</taxon>
        <taxon>Pseudomonadati</taxon>
        <taxon>Pseudomonadota</taxon>
        <taxon>Gammaproteobacteria</taxon>
        <taxon>Pseudomonadales</taxon>
        <taxon>Pseudomonadaceae</taxon>
        <taxon>Pseudomonas</taxon>
    </lineage>
</organism>
<proteinExistence type="predicted"/>
<dbReference type="EMBL" id="AZQQ01000090">
    <property type="protein sequence ID" value="KDD67298.1"/>
    <property type="molecule type" value="Genomic_DNA"/>
</dbReference>
<sequence length="191" mass="21192">MKNPPGISFTPRTLRAIFARLLFSVFLPVCAIPAMAVERCTLTLAPSLIDFGSATRGELLGRSPAGELLNLGKRHTRLQVQCDAPTPMRIWLDGARVDTQHFPFGDGVLQVSVLSARLDGAAMAWRREGEESPVDSGLLRPGERIMPWHNGAAALGTRWDLELELDARINEEATRVRDIKTLENRIRIELE</sequence>
<name>A0A059KYY5_9PSED</name>
<gene>
    <name evidence="1" type="ORF">V466_20320</name>
</gene>
<dbReference type="RefSeq" id="WP_033059379.1">
    <property type="nucleotide sequence ID" value="NZ_AZQQ01000090.1"/>
</dbReference>